<gene>
    <name evidence="1" type="ORF">LPJ61_006505</name>
</gene>
<reference evidence="1" key="1">
    <citation type="submission" date="2022-07" db="EMBL/GenBank/DDBJ databases">
        <title>Phylogenomic reconstructions and comparative analyses of Kickxellomycotina fungi.</title>
        <authorList>
            <person name="Reynolds N.K."/>
            <person name="Stajich J.E."/>
            <person name="Barry K."/>
            <person name="Grigoriev I.V."/>
            <person name="Crous P."/>
            <person name="Smith M.E."/>
        </authorList>
    </citation>
    <scope>NUCLEOTIDE SEQUENCE</scope>
    <source>
        <strain evidence="1">BCRC 34381</strain>
    </source>
</reference>
<evidence type="ECO:0000313" key="1">
    <source>
        <dbReference type="EMBL" id="KAJ1718709.1"/>
    </source>
</evidence>
<dbReference type="Gene3D" id="3.40.50.12780">
    <property type="entry name" value="N-terminal domain of ligase-like"/>
    <property type="match status" value="1"/>
</dbReference>
<organism evidence="1 2">
    <name type="scientific">Coemansia biformis</name>
    <dbReference type="NCBI Taxonomy" id="1286918"/>
    <lineage>
        <taxon>Eukaryota</taxon>
        <taxon>Fungi</taxon>
        <taxon>Fungi incertae sedis</taxon>
        <taxon>Zoopagomycota</taxon>
        <taxon>Kickxellomycotina</taxon>
        <taxon>Kickxellomycetes</taxon>
        <taxon>Kickxellales</taxon>
        <taxon>Kickxellaceae</taxon>
        <taxon>Coemansia</taxon>
    </lineage>
</organism>
<feature type="non-terminal residue" evidence="1">
    <location>
        <position position="93"/>
    </location>
</feature>
<comment type="caution">
    <text evidence="1">The sequence shown here is derived from an EMBL/GenBank/DDBJ whole genome shotgun (WGS) entry which is preliminary data.</text>
</comment>
<accession>A0A9W7XQE1</accession>
<dbReference type="InterPro" id="IPR042099">
    <property type="entry name" value="ANL_N_sf"/>
</dbReference>
<dbReference type="AlphaFoldDB" id="A0A9W7XQE1"/>
<protein>
    <recommendedName>
        <fullName evidence="3">Acetyl-CoA synthetase-like protein</fullName>
    </recommendedName>
</protein>
<dbReference type="SUPFAM" id="SSF56801">
    <property type="entry name" value="Acetyl-CoA synthetase-like"/>
    <property type="match status" value="1"/>
</dbReference>
<evidence type="ECO:0008006" key="3">
    <source>
        <dbReference type="Google" id="ProtNLM"/>
    </source>
</evidence>
<proteinExistence type="predicted"/>
<dbReference type="EMBL" id="JANBOI010003257">
    <property type="protein sequence ID" value="KAJ1718709.1"/>
    <property type="molecule type" value="Genomic_DNA"/>
</dbReference>
<dbReference type="OrthoDB" id="10253115at2759"/>
<sequence>MTVHIFKSPFPRIELPVADLPTYWFGALHAADVFVRKASPRPVFVDEADASEELYLDRMETMCGQLASGLYHHSGVRPGDVVAVALPNNIYYL</sequence>
<keyword evidence="2" id="KW-1185">Reference proteome</keyword>
<evidence type="ECO:0000313" key="2">
    <source>
        <dbReference type="Proteomes" id="UP001143981"/>
    </source>
</evidence>
<name>A0A9W7XQE1_9FUNG</name>
<dbReference type="Proteomes" id="UP001143981">
    <property type="component" value="Unassembled WGS sequence"/>
</dbReference>